<dbReference type="Proteomes" id="UP000199492">
    <property type="component" value="Unassembled WGS sequence"/>
</dbReference>
<dbReference type="InterPro" id="IPR050640">
    <property type="entry name" value="Bact_2-comp_sensor_kinase"/>
</dbReference>
<dbReference type="OrthoDB" id="9809670at2"/>
<feature type="signal peptide" evidence="2">
    <location>
        <begin position="1"/>
        <end position="20"/>
    </location>
</feature>
<evidence type="ECO:0000256" key="2">
    <source>
        <dbReference type="SAM" id="SignalP"/>
    </source>
</evidence>
<organism evidence="5 6">
    <name type="scientific">Winogradskyella thalassocola</name>
    <dbReference type="NCBI Taxonomy" id="262004"/>
    <lineage>
        <taxon>Bacteria</taxon>
        <taxon>Pseudomonadati</taxon>
        <taxon>Bacteroidota</taxon>
        <taxon>Flavobacteriia</taxon>
        <taxon>Flavobacteriales</taxon>
        <taxon>Flavobacteriaceae</taxon>
        <taxon>Winogradskyella</taxon>
    </lineage>
</organism>
<dbReference type="Gene3D" id="3.30.565.10">
    <property type="entry name" value="Histidine kinase-like ATPase, C-terminal domain"/>
    <property type="match status" value="1"/>
</dbReference>
<evidence type="ECO:0000313" key="6">
    <source>
        <dbReference type="Proteomes" id="UP000199492"/>
    </source>
</evidence>
<feature type="domain" description="Two component regulator three Y" evidence="4">
    <location>
        <begin position="653"/>
        <end position="711"/>
    </location>
</feature>
<dbReference type="RefSeq" id="WP_092466698.1">
    <property type="nucleotide sequence ID" value="NZ_FNCZ01000001.1"/>
</dbReference>
<dbReference type="InterPro" id="IPR015943">
    <property type="entry name" value="WD40/YVTN_repeat-like_dom_sf"/>
</dbReference>
<dbReference type="GO" id="GO:0016020">
    <property type="term" value="C:membrane"/>
    <property type="evidence" value="ECO:0007669"/>
    <property type="project" value="InterPro"/>
</dbReference>
<keyword evidence="1" id="KW-0472">Membrane</keyword>
<dbReference type="PANTHER" id="PTHR34220:SF7">
    <property type="entry name" value="SENSOR HISTIDINE KINASE YPDA"/>
    <property type="match status" value="1"/>
</dbReference>
<evidence type="ECO:0000259" key="3">
    <source>
        <dbReference type="Pfam" id="PF06580"/>
    </source>
</evidence>
<accession>A0A1G7Z920</accession>
<dbReference type="Gene3D" id="2.130.10.10">
    <property type="entry name" value="YVTN repeat-like/Quinoprotein amine dehydrogenase"/>
    <property type="match status" value="2"/>
</dbReference>
<dbReference type="STRING" id="262004.SAMN04489796_1011262"/>
<keyword evidence="1" id="KW-0812">Transmembrane</keyword>
<name>A0A1G7Z920_9FLAO</name>
<dbReference type="Pfam" id="PF06580">
    <property type="entry name" value="His_kinase"/>
    <property type="match status" value="1"/>
</dbReference>
<dbReference type="PANTHER" id="PTHR34220">
    <property type="entry name" value="SENSOR HISTIDINE KINASE YPDA"/>
    <property type="match status" value="1"/>
</dbReference>
<keyword evidence="1" id="KW-1133">Transmembrane helix</keyword>
<dbReference type="InterPro" id="IPR013783">
    <property type="entry name" value="Ig-like_fold"/>
</dbReference>
<dbReference type="InterPro" id="IPR011047">
    <property type="entry name" value="Quinoprotein_ADH-like_sf"/>
</dbReference>
<dbReference type="GO" id="GO:0000155">
    <property type="term" value="F:phosphorelay sensor kinase activity"/>
    <property type="evidence" value="ECO:0007669"/>
    <property type="project" value="InterPro"/>
</dbReference>
<dbReference type="EMBL" id="FNCZ01000001">
    <property type="protein sequence ID" value="SDH05095.1"/>
    <property type="molecule type" value="Genomic_DNA"/>
</dbReference>
<protein>
    <submittedName>
        <fullName evidence="5">Y_Y_Y domain-containing protein</fullName>
    </submittedName>
</protein>
<dbReference type="InterPro" id="IPR011123">
    <property type="entry name" value="Y_Y_Y"/>
</dbReference>
<dbReference type="Gene3D" id="2.60.40.10">
    <property type="entry name" value="Immunoglobulins"/>
    <property type="match status" value="1"/>
</dbReference>
<evidence type="ECO:0000313" key="5">
    <source>
        <dbReference type="EMBL" id="SDH05095.1"/>
    </source>
</evidence>
<keyword evidence="6" id="KW-1185">Reference proteome</keyword>
<feature type="chain" id="PRO_5011747035" evidence="2">
    <location>
        <begin position="21"/>
        <end position="975"/>
    </location>
</feature>
<evidence type="ECO:0000256" key="1">
    <source>
        <dbReference type="SAM" id="Phobius"/>
    </source>
</evidence>
<dbReference type="Pfam" id="PF07495">
    <property type="entry name" value="Y_Y_Y"/>
    <property type="match status" value="1"/>
</dbReference>
<gene>
    <name evidence="5" type="ORF">SAMN04489796_1011262</name>
</gene>
<dbReference type="InterPro" id="IPR010559">
    <property type="entry name" value="Sig_transdc_His_kin_internal"/>
</dbReference>
<dbReference type="AlphaFoldDB" id="A0A1G7Z920"/>
<proteinExistence type="predicted"/>
<keyword evidence="2" id="KW-0732">Signal</keyword>
<feature type="domain" description="Signal transduction histidine kinase internal region" evidence="3">
    <location>
        <begin position="765"/>
        <end position="844"/>
    </location>
</feature>
<feature type="transmembrane region" description="Helical" evidence="1">
    <location>
        <begin position="719"/>
        <end position="737"/>
    </location>
</feature>
<sequence length="975" mass="112023">MLKKTLLFIVLLLGLHFLCAQEPVSIHLTEKDGLPDIEFYNVLEDRKGFIWLASDSGLYRYDGKTYEQYTNTEKRGLSVFGLFEDTQGRIWCTNISGQFFYVENNQLITFIDLKEELRGQLGNYSIRDNKLLITTSRSLYVIDLITKKILLRELYGNGGARLLPLDTGYMLISFNAVKIFNNDFKETNQFVLNIHYRDIKGMATAQGHTKVFKLNEILFFSQQFRYKNMFRSINLNTGTTDATIGLELLKNKRIIVLKVIKNNLWVLTNTGIYIYENDKNEFTLKNQILKDEIVTDVIVDKDQNFWVSTLTNGVHLIPNIEVVKHKLPKSSDDIMAIDKVNDSVVFFGSKSGVVGFLNVDASTYKTSANLGNKVSAIQYNSNIGYSYVSIDDGAYFVNNKTLKTIKKQEFLGVKSFSRVNETMTLFGTYIRLAFLDNKAESVKTFSKNKRIYTTYYSENSNTIFVGYVDDLLVLDNDFKATTIRYNDKEILAISITETADGIVWVGTFKNGIFAIRDNQVIAHYTTEEGLLSDQIKYLNADENSIWIATPKGLQVFNTDKKDFKNLTKTDGLLSYKISGIEILKNRVVLSSNKGIFSFDKEKVFKTTSEPEIYFNDIKINEESTDLGTDYDLDYNQNSVQFSFNVNGILYNINKTYQYRLVGYNNNWITTDLGLNTVKYSSLPVGKYTFQVRPTSIIEGAESNVKSIKLNIKLPYWKKWWFILAYSLSIVGLIILYYKRKLKKKEIAKELEIRQLSLDNELIALKLENLRSQMNPHFIFNALNSIQEYIMLNQKKLASEYLGKFADLIRTYLSHSTKGKITLQEEIDCLEMYLELEKLRFEDKLHYAISTSGNLKPDEVNIPTMLIQPYVENALKHGLLHRKTNRDLRINFFVNEESKTVQCIIVDNGVGRAQAEKFKARSRKNHPSFATKATQDRLALLNYGKEKQIGVVITDLFEKDIPIGTQVDITIPYTTD</sequence>
<dbReference type="InterPro" id="IPR036890">
    <property type="entry name" value="HATPase_C_sf"/>
</dbReference>
<evidence type="ECO:0000259" key="4">
    <source>
        <dbReference type="Pfam" id="PF07495"/>
    </source>
</evidence>
<dbReference type="SUPFAM" id="SSF50998">
    <property type="entry name" value="Quinoprotein alcohol dehydrogenase-like"/>
    <property type="match status" value="1"/>
</dbReference>
<reference evidence="6" key="1">
    <citation type="submission" date="2016-10" db="EMBL/GenBank/DDBJ databases">
        <authorList>
            <person name="Varghese N."/>
            <person name="Submissions S."/>
        </authorList>
    </citation>
    <scope>NUCLEOTIDE SEQUENCE [LARGE SCALE GENOMIC DNA]</scope>
    <source>
        <strain evidence="6">DSM 15363</strain>
    </source>
</reference>